<feature type="transmembrane region" description="Helical" evidence="7">
    <location>
        <begin position="136"/>
        <end position="156"/>
    </location>
</feature>
<evidence type="ECO:0000256" key="3">
    <source>
        <dbReference type="ARBA" id="ARBA00022475"/>
    </source>
</evidence>
<feature type="transmembrane region" description="Helical" evidence="7">
    <location>
        <begin position="214"/>
        <end position="239"/>
    </location>
</feature>
<keyword evidence="5 7" id="KW-1133">Transmembrane helix</keyword>
<dbReference type="InterPro" id="IPR000515">
    <property type="entry name" value="MetI-like"/>
</dbReference>
<evidence type="ECO:0000313" key="10">
    <source>
        <dbReference type="EMBL" id="GAA5178564.1"/>
    </source>
</evidence>
<feature type="transmembrane region" description="Helical" evidence="7">
    <location>
        <begin position="266"/>
        <end position="289"/>
    </location>
</feature>
<dbReference type="Gene3D" id="1.10.3720.10">
    <property type="entry name" value="MetI-like"/>
    <property type="match status" value="1"/>
</dbReference>
<evidence type="ECO:0000256" key="6">
    <source>
        <dbReference type="ARBA" id="ARBA00023136"/>
    </source>
</evidence>
<dbReference type="SUPFAM" id="SSF161098">
    <property type="entry name" value="MetI-like"/>
    <property type="match status" value="1"/>
</dbReference>
<keyword evidence="6 7" id="KW-0472">Membrane</keyword>
<feature type="transmembrane region" description="Helical" evidence="7">
    <location>
        <begin position="162"/>
        <end position="179"/>
    </location>
</feature>
<dbReference type="Proteomes" id="UP001501570">
    <property type="component" value="Unassembled WGS sequence"/>
</dbReference>
<feature type="domain" description="ABC transmembrane type-1" evidence="9">
    <location>
        <begin position="98"/>
        <end position="284"/>
    </location>
</feature>
<gene>
    <name evidence="10" type="ORF">GCM10023322_06030</name>
</gene>
<dbReference type="InterPro" id="IPR050366">
    <property type="entry name" value="BP-dependent_transpt_permease"/>
</dbReference>
<reference evidence="11" key="1">
    <citation type="journal article" date="2019" name="Int. J. Syst. Evol. Microbiol.">
        <title>The Global Catalogue of Microorganisms (GCM) 10K type strain sequencing project: providing services to taxonomists for standard genome sequencing and annotation.</title>
        <authorList>
            <consortium name="The Broad Institute Genomics Platform"/>
            <consortium name="The Broad Institute Genome Sequencing Center for Infectious Disease"/>
            <person name="Wu L."/>
            <person name="Ma J."/>
        </authorList>
    </citation>
    <scope>NUCLEOTIDE SEQUENCE [LARGE SCALE GENOMIC DNA]</scope>
    <source>
        <strain evidence="11">JCM 18304</strain>
    </source>
</reference>
<protein>
    <submittedName>
        <fullName evidence="10">ABC transporter permease</fullName>
    </submittedName>
</protein>
<keyword evidence="4 7" id="KW-0812">Transmembrane</keyword>
<accession>A0ABP9RIU3</accession>
<evidence type="ECO:0000313" key="11">
    <source>
        <dbReference type="Proteomes" id="UP001501570"/>
    </source>
</evidence>
<comment type="similarity">
    <text evidence="7">Belongs to the binding-protein-dependent transport system permease family.</text>
</comment>
<name>A0ABP9RIU3_9ACTN</name>
<sequence>MTTIEPSPVVPATAPPATGGARGRGRGRGARGYLRRPAVVASLVILLLLVLVAFVGPALTGQDPLNQDSPRLLGPSAAHWLGTDELGRDLFTRAAYGIRVDLLVLVIAVPVALVLGSLLGLVSASSRLLDAPVQRVFDVVLAFPSLILGLALAALLHPGVPAVIVTVIVVDTPIFARVLRTAVRAQRERDYVLAERLLGVGPARLYLRHILPNCLGVLIVQTGLSASMAVFLEGALSFIGLGVRPPQPSLGVLLNASLTYLQTRPLYALGPIAIISALVLCFTALSDALQAHRWGKR</sequence>
<dbReference type="RefSeq" id="WP_345625845.1">
    <property type="nucleotide sequence ID" value="NZ_BAABJQ010000002.1"/>
</dbReference>
<keyword evidence="2 7" id="KW-0813">Transport</keyword>
<comment type="caution">
    <text evidence="10">The sequence shown here is derived from an EMBL/GenBank/DDBJ whole genome shotgun (WGS) entry which is preliminary data.</text>
</comment>
<organism evidence="10 11">
    <name type="scientific">Rugosimonospora acidiphila</name>
    <dbReference type="NCBI Taxonomy" id="556531"/>
    <lineage>
        <taxon>Bacteria</taxon>
        <taxon>Bacillati</taxon>
        <taxon>Actinomycetota</taxon>
        <taxon>Actinomycetes</taxon>
        <taxon>Micromonosporales</taxon>
        <taxon>Micromonosporaceae</taxon>
        <taxon>Rugosimonospora</taxon>
    </lineage>
</organism>
<dbReference type="EMBL" id="BAABJQ010000002">
    <property type="protein sequence ID" value="GAA5178564.1"/>
    <property type="molecule type" value="Genomic_DNA"/>
</dbReference>
<evidence type="ECO:0000256" key="8">
    <source>
        <dbReference type="SAM" id="MobiDB-lite"/>
    </source>
</evidence>
<dbReference type="Pfam" id="PF00528">
    <property type="entry name" value="BPD_transp_1"/>
    <property type="match status" value="1"/>
</dbReference>
<evidence type="ECO:0000256" key="1">
    <source>
        <dbReference type="ARBA" id="ARBA00004651"/>
    </source>
</evidence>
<dbReference type="InterPro" id="IPR025966">
    <property type="entry name" value="OppC_N"/>
</dbReference>
<dbReference type="PANTHER" id="PTHR43386:SF1">
    <property type="entry name" value="D,D-DIPEPTIDE TRANSPORT SYSTEM PERMEASE PROTEIN DDPC-RELATED"/>
    <property type="match status" value="1"/>
</dbReference>
<evidence type="ECO:0000256" key="4">
    <source>
        <dbReference type="ARBA" id="ARBA00022692"/>
    </source>
</evidence>
<keyword evidence="11" id="KW-1185">Reference proteome</keyword>
<feature type="transmembrane region" description="Helical" evidence="7">
    <location>
        <begin position="38"/>
        <end position="59"/>
    </location>
</feature>
<dbReference type="PROSITE" id="PS50928">
    <property type="entry name" value="ABC_TM1"/>
    <property type="match status" value="1"/>
</dbReference>
<keyword evidence="3" id="KW-1003">Cell membrane</keyword>
<evidence type="ECO:0000256" key="7">
    <source>
        <dbReference type="RuleBase" id="RU363032"/>
    </source>
</evidence>
<dbReference type="CDD" id="cd06261">
    <property type="entry name" value="TM_PBP2"/>
    <property type="match status" value="1"/>
</dbReference>
<feature type="transmembrane region" description="Helical" evidence="7">
    <location>
        <begin position="102"/>
        <end position="124"/>
    </location>
</feature>
<dbReference type="InterPro" id="IPR035906">
    <property type="entry name" value="MetI-like_sf"/>
</dbReference>
<evidence type="ECO:0000256" key="5">
    <source>
        <dbReference type="ARBA" id="ARBA00022989"/>
    </source>
</evidence>
<proteinExistence type="inferred from homology"/>
<feature type="region of interest" description="Disordered" evidence="8">
    <location>
        <begin position="1"/>
        <end position="29"/>
    </location>
</feature>
<evidence type="ECO:0000259" key="9">
    <source>
        <dbReference type="PROSITE" id="PS50928"/>
    </source>
</evidence>
<evidence type="ECO:0000256" key="2">
    <source>
        <dbReference type="ARBA" id="ARBA00022448"/>
    </source>
</evidence>
<dbReference type="Pfam" id="PF12911">
    <property type="entry name" value="OppC_N"/>
    <property type="match status" value="1"/>
</dbReference>
<comment type="subcellular location">
    <subcellularLocation>
        <location evidence="1 7">Cell membrane</location>
        <topology evidence="1 7">Multi-pass membrane protein</topology>
    </subcellularLocation>
</comment>
<dbReference type="PANTHER" id="PTHR43386">
    <property type="entry name" value="OLIGOPEPTIDE TRANSPORT SYSTEM PERMEASE PROTEIN APPC"/>
    <property type="match status" value="1"/>
</dbReference>